<accession>A0A1M6USH2</accession>
<dbReference type="InterPro" id="IPR008162">
    <property type="entry name" value="Pyrophosphatase"/>
</dbReference>
<dbReference type="GO" id="GO:0004427">
    <property type="term" value="F:inorganic diphosphate phosphatase activity"/>
    <property type="evidence" value="ECO:0007669"/>
    <property type="project" value="UniProtKB-EC"/>
</dbReference>
<comment type="cofactor">
    <cofactor evidence="1">
        <name>Mg(2+)</name>
        <dbReference type="ChEBI" id="CHEBI:18420"/>
    </cofactor>
</comment>
<evidence type="ECO:0000256" key="4">
    <source>
        <dbReference type="ARBA" id="ARBA00022801"/>
    </source>
</evidence>
<protein>
    <recommendedName>
        <fullName evidence="2">inorganic diphosphatase</fullName>
        <ecNumber evidence="2">3.6.1.1</ecNumber>
    </recommendedName>
</protein>
<name>A0A1M6USH2_9BACT</name>
<evidence type="ECO:0000256" key="1">
    <source>
        <dbReference type="ARBA" id="ARBA00001946"/>
    </source>
</evidence>
<evidence type="ECO:0000313" key="7">
    <source>
        <dbReference type="Proteomes" id="UP000185812"/>
    </source>
</evidence>
<dbReference type="Gene3D" id="3.90.80.10">
    <property type="entry name" value="Inorganic pyrophosphatase"/>
    <property type="match status" value="1"/>
</dbReference>
<evidence type="ECO:0000256" key="3">
    <source>
        <dbReference type="ARBA" id="ARBA00022723"/>
    </source>
</evidence>
<evidence type="ECO:0000256" key="2">
    <source>
        <dbReference type="ARBA" id="ARBA00012146"/>
    </source>
</evidence>
<dbReference type="Proteomes" id="UP000185812">
    <property type="component" value="Unassembled WGS sequence"/>
</dbReference>
<sequence length="177" mass="20513">MPCFARSPFPLEAGHILPHIASLGQSASREFSAKPALQNIMSTTYRPAFLELFARRFHWDAWEQIIRQQGWTIDRPYRSRHPLFPEVIYPIDYGYINGTCSSDGEPIDLFVGQGRRGLVGALLTIDRRRHKREVKLLYNCTAEEVYLVNGFINFDRRFLEGFLVLRYPMSLLWSDSG</sequence>
<reference evidence="7" key="1">
    <citation type="submission" date="2016-11" db="EMBL/GenBank/DDBJ databases">
        <authorList>
            <person name="Varghese N."/>
            <person name="Submissions S."/>
        </authorList>
    </citation>
    <scope>NUCLEOTIDE SEQUENCE [LARGE SCALE GENOMIC DNA]</scope>
    <source>
        <strain evidence="7">DSM 22212</strain>
    </source>
</reference>
<proteinExistence type="predicted"/>
<keyword evidence="5" id="KW-0460">Magnesium</keyword>
<gene>
    <name evidence="6" type="ORF">SAMN04488087_1839</name>
</gene>
<dbReference type="GO" id="GO:0005737">
    <property type="term" value="C:cytoplasm"/>
    <property type="evidence" value="ECO:0007669"/>
    <property type="project" value="InterPro"/>
</dbReference>
<keyword evidence="3" id="KW-0479">Metal-binding</keyword>
<dbReference type="STRING" id="633813.SAMN04488087_1839"/>
<dbReference type="Pfam" id="PF00719">
    <property type="entry name" value="Pyrophosphatase"/>
    <property type="match status" value="1"/>
</dbReference>
<organism evidence="6 7">
    <name type="scientific">Rhodothermus profundi</name>
    <dbReference type="NCBI Taxonomy" id="633813"/>
    <lineage>
        <taxon>Bacteria</taxon>
        <taxon>Pseudomonadati</taxon>
        <taxon>Rhodothermota</taxon>
        <taxon>Rhodothermia</taxon>
        <taxon>Rhodothermales</taxon>
        <taxon>Rhodothermaceae</taxon>
        <taxon>Rhodothermus</taxon>
    </lineage>
</organism>
<evidence type="ECO:0000313" key="6">
    <source>
        <dbReference type="EMBL" id="SHK72104.1"/>
    </source>
</evidence>
<dbReference type="GO" id="GO:0000287">
    <property type="term" value="F:magnesium ion binding"/>
    <property type="evidence" value="ECO:0007669"/>
    <property type="project" value="InterPro"/>
</dbReference>
<dbReference type="InterPro" id="IPR036649">
    <property type="entry name" value="Pyrophosphatase_sf"/>
</dbReference>
<dbReference type="AlphaFoldDB" id="A0A1M6USH2"/>
<dbReference type="SUPFAM" id="SSF50324">
    <property type="entry name" value="Inorganic pyrophosphatase"/>
    <property type="match status" value="1"/>
</dbReference>
<dbReference type="EMBL" id="FRAU01000005">
    <property type="protein sequence ID" value="SHK72104.1"/>
    <property type="molecule type" value="Genomic_DNA"/>
</dbReference>
<dbReference type="EC" id="3.6.1.1" evidence="2"/>
<keyword evidence="4" id="KW-0378">Hydrolase</keyword>
<evidence type="ECO:0000256" key="5">
    <source>
        <dbReference type="ARBA" id="ARBA00022842"/>
    </source>
</evidence>
<keyword evidence="7" id="KW-1185">Reference proteome</keyword>
<dbReference type="GO" id="GO:0006796">
    <property type="term" value="P:phosphate-containing compound metabolic process"/>
    <property type="evidence" value="ECO:0007669"/>
    <property type="project" value="InterPro"/>
</dbReference>